<protein>
    <recommendedName>
        <fullName evidence="4">Transmembrane protein</fullName>
    </recommendedName>
</protein>
<evidence type="ECO:0008006" key="4">
    <source>
        <dbReference type="Google" id="ProtNLM"/>
    </source>
</evidence>
<dbReference type="AlphaFoldDB" id="A0A8J3XQT9"/>
<evidence type="ECO:0000313" key="3">
    <source>
        <dbReference type="Proteomes" id="UP000644610"/>
    </source>
</evidence>
<evidence type="ECO:0000313" key="2">
    <source>
        <dbReference type="EMBL" id="GII45408.1"/>
    </source>
</evidence>
<dbReference type="EMBL" id="BOOQ01000009">
    <property type="protein sequence ID" value="GII45408.1"/>
    <property type="molecule type" value="Genomic_DNA"/>
</dbReference>
<keyword evidence="3" id="KW-1185">Reference proteome</keyword>
<comment type="caution">
    <text evidence="2">The sequence shown here is derived from an EMBL/GenBank/DDBJ whole genome shotgun (WGS) entry which is preliminary data.</text>
</comment>
<evidence type="ECO:0000256" key="1">
    <source>
        <dbReference type="SAM" id="Phobius"/>
    </source>
</evidence>
<keyword evidence="1" id="KW-0472">Membrane</keyword>
<proteinExistence type="predicted"/>
<organism evidence="2 3">
    <name type="scientific">Planotetraspora silvatica</name>
    <dbReference type="NCBI Taxonomy" id="234614"/>
    <lineage>
        <taxon>Bacteria</taxon>
        <taxon>Bacillati</taxon>
        <taxon>Actinomycetota</taxon>
        <taxon>Actinomycetes</taxon>
        <taxon>Streptosporangiales</taxon>
        <taxon>Streptosporangiaceae</taxon>
        <taxon>Planotetraspora</taxon>
    </lineage>
</organism>
<name>A0A8J3XQT9_9ACTN</name>
<feature type="transmembrane region" description="Helical" evidence="1">
    <location>
        <begin position="61"/>
        <end position="83"/>
    </location>
</feature>
<keyword evidence="1" id="KW-1133">Transmembrane helix</keyword>
<sequence>MLRRPEEPPVNADEAAQSLATIRDTQTRAVRSQPWFPTWYVIGVSLFVTGMQIVTEPGVPGPLSGGVAVLLCAALGAMVAVLVKTRRMTAHRSLLPRGGFVVFGVWLATCFVVCLILALRWHADEIAYARTYAALVMTGYVAATGPLVSRGISRMIARKIEKGA</sequence>
<keyword evidence="1" id="KW-0812">Transmembrane</keyword>
<feature type="transmembrane region" description="Helical" evidence="1">
    <location>
        <begin position="131"/>
        <end position="149"/>
    </location>
</feature>
<reference evidence="2" key="1">
    <citation type="submission" date="2021-01" db="EMBL/GenBank/DDBJ databases">
        <title>Whole genome shotgun sequence of Planotetraspora silvatica NBRC 100141.</title>
        <authorList>
            <person name="Komaki H."/>
            <person name="Tamura T."/>
        </authorList>
    </citation>
    <scope>NUCLEOTIDE SEQUENCE</scope>
    <source>
        <strain evidence="2">NBRC 100141</strain>
    </source>
</reference>
<accession>A0A8J3XQT9</accession>
<gene>
    <name evidence="2" type="ORF">Psi02_18320</name>
</gene>
<dbReference type="Proteomes" id="UP000644610">
    <property type="component" value="Unassembled WGS sequence"/>
</dbReference>
<feature type="transmembrane region" description="Helical" evidence="1">
    <location>
        <begin position="38"/>
        <end position="55"/>
    </location>
</feature>
<feature type="transmembrane region" description="Helical" evidence="1">
    <location>
        <begin position="95"/>
        <end position="119"/>
    </location>
</feature>